<keyword evidence="2" id="KW-1133">Transmembrane helix</keyword>
<dbReference type="SUPFAM" id="SSF51306">
    <property type="entry name" value="LexA/Signal peptidase"/>
    <property type="match status" value="1"/>
</dbReference>
<comment type="similarity">
    <text evidence="2">Belongs to the peptidase S26 family.</text>
</comment>
<gene>
    <name evidence="4" type="ORF">AKJ09_03604</name>
</gene>
<dbReference type="InterPro" id="IPR019533">
    <property type="entry name" value="Peptidase_S26"/>
</dbReference>
<dbReference type="Gene3D" id="2.10.109.10">
    <property type="entry name" value="Umud Fragment, subunit A"/>
    <property type="match status" value="1"/>
</dbReference>
<keyword evidence="2" id="KW-0472">Membrane</keyword>
<dbReference type="Pfam" id="PF10502">
    <property type="entry name" value="Peptidase_S26"/>
    <property type="match status" value="1"/>
</dbReference>
<reference evidence="4 5" key="1">
    <citation type="submission" date="2015-08" db="EMBL/GenBank/DDBJ databases">
        <authorList>
            <person name="Babu N.S."/>
            <person name="Beckwith C.J."/>
            <person name="Beseler K.G."/>
            <person name="Brison A."/>
            <person name="Carone J.V."/>
            <person name="Caskin T.P."/>
            <person name="Diamond M."/>
            <person name="Durham M.E."/>
            <person name="Foxe J.M."/>
            <person name="Go M."/>
            <person name="Henderson B.A."/>
            <person name="Jones I.B."/>
            <person name="McGettigan J.A."/>
            <person name="Micheletti S.J."/>
            <person name="Nasrallah M.E."/>
            <person name="Ortiz D."/>
            <person name="Piller C.R."/>
            <person name="Privatt S.R."/>
            <person name="Schneider S.L."/>
            <person name="Sharp S."/>
            <person name="Smith T.C."/>
            <person name="Stanton J.D."/>
            <person name="Ullery H.E."/>
            <person name="Wilson R.J."/>
            <person name="Serrano M.G."/>
            <person name="Buck G."/>
            <person name="Lee V."/>
            <person name="Wang Y."/>
            <person name="Carvalho R."/>
            <person name="Voegtly L."/>
            <person name="Shi R."/>
            <person name="Duckworth R."/>
            <person name="Johnson A."/>
            <person name="Loviza R."/>
            <person name="Walstead R."/>
            <person name="Shah Z."/>
            <person name="Kiflezghi M."/>
            <person name="Wade K."/>
            <person name="Ball S.L."/>
            <person name="Bradley K.W."/>
            <person name="Asai D.J."/>
            <person name="Bowman C.A."/>
            <person name="Russell D.A."/>
            <person name="Pope W.H."/>
            <person name="Jacobs-Sera D."/>
            <person name="Hendrix R.W."/>
            <person name="Hatfull G.F."/>
        </authorList>
    </citation>
    <scope>NUCLEOTIDE SEQUENCE [LARGE SCALE GENOMIC DNA]</scope>
    <source>
        <strain evidence="4 5">DSM 27648</strain>
    </source>
</reference>
<dbReference type="NCBIfam" id="TIGR02227">
    <property type="entry name" value="sigpep_I_bact"/>
    <property type="match status" value="1"/>
</dbReference>
<dbReference type="KEGG" id="llu:AKJ09_03604"/>
<accession>A0A0K1PTT1</accession>
<protein>
    <recommendedName>
        <fullName evidence="1 2">Signal peptidase I</fullName>
        <ecNumber evidence="2">3.4.21.89</ecNumber>
    </recommendedName>
</protein>
<evidence type="ECO:0000256" key="2">
    <source>
        <dbReference type="RuleBase" id="RU362042"/>
    </source>
</evidence>
<evidence type="ECO:0000259" key="3">
    <source>
        <dbReference type="Pfam" id="PF10502"/>
    </source>
</evidence>
<dbReference type="AlphaFoldDB" id="A0A0K1PTT1"/>
<evidence type="ECO:0000256" key="1">
    <source>
        <dbReference type="ARBA" id="ARBA00019232"/>
    </source>
</evidence>
<keyword evidence="2" id="KW-0378">Hydrolase</keyword>
<keyword evidence="2" id="KW-0645">Protease</keyword>
<dbReference type="GO" id="GO:0009003">
    <property type="term" value="F:signal peptidase activity"/>
    <property type="evidence" value="ECO:0007669"/>
    <property type="project" value="UniProtKB-EC"/>
</dbReference>
<evidence type="ECO:0000313" key="4">
    <source>
        <dbReference type="EMBL" id="AKU96940.1"/>
    </source>
</evidence>
<feature type="transmembrane region" description="Helical" evidence="2">
    <location>
        <begin position="7"/>
        <end position="26"/>
    </location>
</feature>
<dbReference type="RefSeq" id="WP_169927586.1">
    <property type="nucleotide sequence ID" value="NZ_CP012333.1"/>
</dbReference>
<keyword evidence="2" id="KW-0812">Transmembrane</keyword>
<feature type="domain" description="Peptidase S26" evidence="3">
    <location>
        <begin position="10"/>
        <end position="184"/>
    </location>
</feature>
<dbReference type="InterPro" id="IPR036286">
    <property type="entry name" value="LexA/Signal_pep-like_sf"/>
</dbReference>
<dbReference type="GO" id="GO:0016020">
    <property type="term" value="C:membrane"/>
    <property type="evidence" value="ECO:0007669"/>
    <property type="project" value="UniProtKB-SubCell"/>
</dbReference>
<evidence type="ECO:0000313" key="5">
    <source>
        <dbReference type="Proteomes" id="UP000064967"/>
    </source>
</evidence>
<comment type="subcellular location">
    <subcellularLocation>
        <location evidence="2">Membrane</location>
        <topology evidence="2">Single-pass type II membrane protein</topology>
    </subcellularLocation>
</comment>
<dbReference type="Proteomes" id="UP000064967">
    <property type="component" value="Chromosome"/>
</dbReference>
<sequence>MESFVRGAWWIVAILGAIGLLLYLFVVDTWVVPGTDTSFAASIQPTLKPGDRILVQRGSVPRVGQLARCLHPLASETYVVGRVFGEGRDRVEMRNESVSVNGKPVATRHGCPSERVVHPVSGQETELTCVVEENGAFTYSALVNRDYPEGGGASTVESGKLYLVSDNRHLHQDSRDYGLVDASTCEHVLYRLWGDTYADGSRRFTVLW</sequence>
<keyword evidence="5" id="KW-1185">Reference proteome</keyword>
<dbReference type="GO" id="GO:0004252">
    <property type="term" value="F:serine-type endopeptidase activity"/>
    <property type="evidence" value="ECO:0007669"/>
    <property type="project" value="InterPro"/>
</dbReference>
<comment type="catalytic activity">
    <reaction evidence="2">
        <text>Cleavage of hydrophobic, N-terminal signal or leader sequences from secreted and periplasmic proteins.</text>
        <dbReference type="EC" id="3.4.21.89"/>
    </reaction>
</comment>
<dbReference type="EMBL" id="CP012333">
    <property type="protein sequence ID" value="AKU96940.1"/>
    <property type="molecule type" value="Genomic_DNA"/>
</dbReference>
<organism evidence="4 5">
    <name type="scientific">Labilithrix luteola</name>
    <dbReference type="NCBI Taxonomy" id="1391654"/>
    <lineage>
        <taxon>Bacteria</taxon>
        <taxon>Pseudomonadati</taxon>
        <taxon>Myxococcota</taxon>
        <taxon>Polyangia</taxon>
        <taxon>Polyangiales</taxon>
        <taxon>Labilitrichaceae</taxon>
        <taxon>Labilithrix</taxon>
    </lineage>
</organism>
<dbReference type="STRING" id="1391654.AKJ09_03604"/>
<dbReference type="EC" id="3.4.21.89" evidence="2"/>
<name>A0A0K1PTT1_9BACT</name>
<dbReference type="InterPro" id="IPR000223">
    <property type="entry name" value="Pept_S26A_signal_pept_1"/>
</dbReference>
<dbReference type="GO" id="GO:0006465">
    <property type="term" value="P:signal peptide processing"/>
    <property type="evidence" value="ECO:0007669"/>
    <property type="project" value="InterPro"/>
</dbReference>
<proteinExistence type="inferred from homology"/>